<dbReference type="RefSeq" id="WP_115413899.1">
    <property type="nucleotide sequence ID" value="NZ_CP031356.1"/>
</dbReference>
<dbReference type="InterPro" id="IPR007403">
    <property type="entry name" value="DUF456"/>
</dbReference>
<dbReference type="AlphaFoldDB" id="A0A345YQE7"/>
<dbReference type="Proteomes" id="UP000254236">
    <property type="component" value="Chromosome"/>
</dbReference>
<feature type="transmembrane region" description="Helical" evidence="1">
    <location>
        <begin position="30"/>
        <end position="47"/>
    </location>
</feature>
<organism evidence="3 5">
    <name type="scientific">Brachybacterium saurashtrense</name>
    <dbReference type="NCBI Taxonomy" id="556288"/>
    <lineage>
        <taxon>Bacteria</taxon>
        <taxon>Bacillati</taxon>
        <taxon>Actinomycetota</taxon>
        <taxon>Actinomycetes</taxon>
        <taxon>Micrococcales</taxon>
        <taxon>Dermabacteraceae</taxon>
        <taxon>Brachybacterium</taxon>
    </lineage>
</organism>
<evidence type="ECO:0000313" key="5">
    <source>
        <dbReference type="Proteomes" id="UP000282185"/>
    </source>
</evidence>
<keyword evidence="1" id="KW-1133">Transmembrane helix</keyword>
<evidence type="ECO:0000313" key="2">
    <source>
        <dbReference type="EMBL" id="AXK46149.1"/>
    </source>
</evidence>
<feature type="transmembrane region" description="Helical" evidence="1">
    <location>
        <begin position="87"/>
        <end position="119"/>
    </location>
</feature>
<dbReference type="EMBL" id="QSWH01000002">
    <property type="protein sequence ID" value="RRR23889.1"/>
    <property type="molecule type" value="Genomic_DNA"/>
</dbReference>
<dbReference type="EMBL" id="CP031356">
    <property type="protein sequence ID" value="AXK46149.1"/>
    <property type="molecule type" value="Genomic_DNA"/>
</dbReference>
<feature type="transmembrane region" description="Helical" evidence="1">
    <location>
        <begin position="54"/>
        <end position="75"/>
    </location>
</feature>
<proteinExistence type="predicted"/>
<keyword evidence="1" id="KW-0812">Transmembrane</keyword>
<keyword evidence="4" id="KW-1185">Reference proteome</keyword>
<sequence length="170" mass="17630">MVDSLTVQIIVTVLAGLAYAVGLAGIIVPVLPGTITIVVATLVWAIVVGGWPAWVAFGIVLVLGAAGMATSYVLTGRRLHAAEVPMWPVYVAIAAAIVGFFVIPFLGLPIGFLVGLYVAESLRLKDWKQGLSTTGVALKALGTGILIEFSLAILATFTFAIAVVVHFVTA</sequence>
<gene>
    <name evidence="2" type="ORF">DWV08_11385</name>
    <name evidence="3" type="ORF">DXU92_03135</name>
</gene>
<feature type="transmembrane region" description="Helical" evidence="1">
    <location>
        <begin position="140"/>
        <end position="168"/>
    </location>
</feature>
<name>A0A345YQE7_9MICO</name>
<evidence type="ECO:0000256" key="1">
    <source>
        <dbReference type="SAM" id="Phobius"/>
    </source>
</evidence>
<dbReference type="KEGG" id="bsau:DWV08_11385"/>
<keyword evidence="1" id="KW-0472">Membrane</keyword>
<reference evidence="3 5" key="2">
    <citation type="submission" date="2018-08" db="EMBL/GenBank/DDBJ databases">
        <title>Brachybacterium saurashtrense DSM 23186.</title>
        <authorList>
            <person name="Li Y."/>
        </authorList>
    </citation>
    <scope>NUCLEOTIDE SEQUENCE [LARGE SCALE GENOMIC DNA]</scope>
    <source>
        <strain evidence="3 5">DSM 23186</strain>
    </source>
</reference>
<accession>A0A345YQE7</accession>
<reference evidence="2 4" key="1">
    <citation type="submission" date="2018-07" db="EMBL/GenBank/DDBJ databases">
        <title>Brachybacterium saurashtrense DSM 23186 genome sequence.</title>
        <authorList>
            <person name="Guo L."/>
        </authorList>
    </citation>
    <scope>NUCLEOTIDE SEQUENCE [LARGE SCALE GENOMIC DNA]</scope>
    <source>
        <strain evidence="2 4">DSM 23186</strain>
    </source>
</reference>
<dbReference type="Proteomes" id="UP000282185">
    <property type="component" value="Unassembled WGS sequence"/>
</dbReference>
<dbReference type="OrthoDB" id="3733714at2"/>
<protein>
    <submittedName>
        <fullName evidence="3">DUF456 domain-containing protein</fullName>
    </submittedName>
</protein>
<evidence type="ECO:0000313" key="4">
    <source>
        <dbReference type="Proteomes" id="UP000254236"/>
    </source>
</evidence>
<dbReference type="Pfam" id="PF04306">
    <property type="entry name" value="DUF456"/>
    <property type="match status" value="1"/>
</dbReference>
<evidence type="ECO:0000313" key="3">
    <source>
        <dbReference type="EMBL" id="RRR23889.1"/>
    </source>
</evidence>